<dbReference type="EMBL" id="JDSS02000037">
    <property type="protein sequence ID" value="KFB66872.1"/>
    <property type="molecule type" value="Genomic_DNA"/>
</dbReference>
<protein>
    <submittedName>
        <fullName evidence="1">Uncharacterized protein</fullName>
    </submittedName>
</protein>
<reference evidence="1 2" key="1">
    <citation type="submission" date="2014-07" db="EMBL/GenBank/DDBJ databases">
        <title>Expanding our view of genomic diversity in Candidatus Accumulibacter clades.</title>
        <authorList>
            <person name="Skennerton C.T."/>
            <person name="Barr J.J."/>
            <person name="Slater F.R."/>
            <person name="Bond P.L."/>
            <person name="Tyson G.W."/>
        </authorList>
    </citation>
    <scope>NUCLEOTIDE SEQUENCE [LARGE SCALE GENOMIC DNA]</scope>
    <source>
        <strain evidence="2">SK-01</strain>
    </source>
</reference>
<comment type="caution">
    <text evidence="1">The sequence shown here is derived from an EMBL/GenBank/DDBJ whole genome shotgun (WGS) entry which is preliminary data.</text>
</comment>
<name>A0A084XWM8_9PROT</name>
<evidence type="ECO:0000313" key="1">
    <source>
        <dbReference type="EMBL" id="KFB66872.1"/>
    </source>
</evidence>
<evidence type="ECO:0000313" key="2">
    <source>
        <dbReference type="Proteomes" id="UP000019812"/>
    </source>
</evidence>
<dbReference type="RefSeq" id="WP_034929153.1">
    <property type="nucleotide sequence ID" value="NZ_JDSS02000037.1"/>
</dbReference>
<dbReference type="AlphaFoldDB" id="A0A084XWM8"/>
<dbReference type="STRING" id="1457154.CAPSK01_003811"/>
<proteinExistence type="predicted"/>
<accession>A0A084XWM8</accession>
<gene>
    <name evidence="1" type="ORF">CAPSK01_003811</name>
</gene>
<organism evidence="1 2">
    <name type="scientific">Candidatus Accumulibacter vicinus</name>
    <dbReference type="NCBI Taxonomy" id="2954382"/>
    <lineage>
        <taxon>Bacteria</taxon>
        <taxon>Pseudomonadati</taxon>
        <taxon>Pseudomonadota</taxon>
        <taxon>Betaproteobacteria</taxon>
        <taxon>Candidatus Accumulibacter</taxon>
    </lineage>
</organism>
<dbReference type="Proteomes" id="UP000019812">
    <property type="component" value="Unassembled WGS sequence"/>
</dbReference>
<sequence length="66" mass="6969">MKVMMVMEDDGCALLIRPEDEEGRALLAAFGVAGEFKTRLGSSAELPGVSAAQVAAIYERVPATLD</sequence>